<evidence type="ECO:0000313" key="4">
    <source>
        <dbReference type="EMBL" id="KAK7882416.1"/>
    </source>
</evidence>
<dbReference type="Gene3D" id="3.30.70.270">
    <property type="match status" value="1"/>
</dbReference>
<dbReference type="PANTHER" id="PTHR47331:SF5">
    <property type="entry name" value="RIBONUCLEASE H"/>
    <property type="match status" value="1"/>
</dbReference>
<dbReference type="InterPro" id="IPR000477">
    <property type="entry name" value="RT_dom"/>
</dbReference>
<dbReference type="Gene3D" id="3.10.10.10">
    <property type="entry name" value="HIV Type 1 Reverse Transcriptase, subunit A, domain 1"/>
    <property type="match status" value="1"/>
</dbReference>
<dbReference type="PANTHER" id="PTHR47331">
    <property type="entry name" value="PHD-TYPE DOMAIN-CONTAINING PROTEIN"/>
    <property type="match status" value="1"/>
</dbReference>
<evidence type="ECO:0000256" key="1">
    <source>
        <dbReference type="ARBA" id="ARBA00010879"/>
    </source>
</evidence>
<reference evidence="5" key="1">
    <citation type="submission" date="2024-04" db="EMBL/GenBank/DDBJ databases">
        <title>Salinicola lusitanus LLJ914,a marine bacterium isolated from the Okinawa Trough.</title>
        <authorList>
            <person name="Li J."/>
        </authorList>
    </citation>
    <scope>NUCLEOTIDE SEQUENCE [LARGE SCALE GENOMIC DNA]</scope>
</reference>
<dbReference type="EMBL" id="JBBPFD010000021">
    <property type="protein sequence ID" value="KAK7882416.1"/>
    <property type="molecule type" value="Genomic_DNA"/>
</dbReference>
<dbReference type="InterPro" id="IPR043128">
    <property type="entry name" value="Rev_trsase/Diguanyl_cyclase"/>
</dbReference>
<dbReference type="Pfam" id="PF00078">
    <property type="entry name" value="RVT_1"/>
    <property type="match status" value="1"/>
</dbReference>
<gene>
    <name evidence="4" type="ORF">WMY93_028590</name>
</gene>
<name>A0AAW0N0H9_9GOBI</name>
<dbReference type="EC" id="3.1.26.4" evidence="2"/>
<sequence>MDVAGACHRITVKELPSVTPSSVIKVLETDFLDTNSKEGNVSQEDIQFVQFLNENVHYNDEGHLEMPLPFRERPQLPNNKQLAIARLKHLKSKMERNQKYKEDYVRFMISVFEDGDAEEADSTSQDGNTWYIPHHGVYHPRKPEKVRVVFDCTAKSENTSLNDHLLTGPDLTNTLIGVLCRFRQYQIAITCDVEKMFHRFHVNPEDRDFLRFLWWQDGKTDTEPKEYRMRVHIFGAASSPGCANYGMKFLSREHEKDYPEAASFIHKNFYVDDGLISVDSVQKAKQLVSQAREICAKGKLRLHKFVCNKREVLDVIPETERACNDKDVNLNYSDIPMQSVLELDTFPKTVVKELTVIFAGKVTLRHFMKNVHKWTNLKRHRQKKTLLLCQTIFRQYQIAITCDVEKMFHRFHVNPEDRTFLRFLWWQDGKTDNEPKEYRMRVHILEQHLHQDVRTMA</sequence>
<dbReference type="InterPro" id="IPR043502">
    <property type="entry name" value="DNA/RNA_pol_sf"/>
</dbReference>
<evidence type="ECO:0000259" key="3">
    <source>
        <dbReference type="Pfam" id="PF00078"/>
    </source>
</evidence>
<feature type="domain" description="Reverse transcriptase" evidence="3">
    <location>
        <begin position="145"/>
        <end position="304"/>
    </location>
</feature>
<keyword evidence="5" id="KW-1185">Reference proteome</keyword>
<comment type="similarity">
    <text evidence="1">Belongs to the beta type-B retroviral polymerase family. HERV class-II K(HML-2) pol subfamily.</text>
</comment>
<proteinExistence type="inferred from homology"/>
<evidence type="ECO:0000313" key="5">
    <source>
        <dbReference type="Proteomes" id="UP001460270"/>
    </source>
</evidence>
<comment type="caution">
    <text evidence="4">The sequence shown here is derived from an EMBL/GenBank/DDBJ whole genome shotgun (WGS) entry which is preliminary data.</text>
</comment>
<dbReference type="SUPFAM" id="SSF56672">
    <property type="entry name" value="DNA/RNA polymerases"/>
    <property type="match status" value="1"/>
</dbReference>
<dbReference type="Proteomes" id="UP001460270">
    <property type="component" value="Unassembled WGS sequence"/>
</dbReference>
<protein>
    <recommendedName>
        <fullName evidence="2">ribonuclease H</fullName>
        <ecNumber evidence="2">3.1.26.4</ecNumber>
    </recommendedName>
</protein>
<dbReference type="AlphaFoldDB" id="A0AAW0N0H9"/>
<organism evidence="4 5">
    <name type="scientific">Mugilogobius chulae</name>
    <name type="common">yellowstripe goby</name>
    <dbReference type="NCBI Taxonomy" id="88201"/>
    <lineage>
        <taxon>Eukaryota</taxon>
        <taxon>Metazoa</taxon>
        <taxon>Chordata</taxon>
        <taxon>Craniata</taxon>
        <taxon>Vertebrata</taxon>
        <taxon>Euteleostomi</taxon>
        <taxon>Actinopterygii</taxon>
        <taxon>Neopterygii</taxon>
        <taxon>Teleostei</taxon>
        <taxon>Neoteleostei</taxon>
        <taxon>Acanthomorphata</taxon>
        <taxon>Gobiaria</taxon>
        <taxon>Gobiiformes</taxon>
        <taxon>Gobioidei</taxon>
        <taxon>Gobiidae</taxon>
        <taxon>Gobionellinae</taxon>
        <taxon>Mugilogobius</taxon>
    </lineage>
</organism>
<dbReference type="GO" id="GO:0004523">
    <property type="term" value="F:RNA-DNA hybrid ribonuclease activity"/>
    <property type="evidence" value="ECO:0007669"/>
    <property type="project" value="UniProtKB-EC"/>
</dbReference>
<dbReference type="CDD" id="cd01644">
    <property type="entry name" value="RT_pepA17"/>
    <property type="match status" value="1"/>
</dbReference>
<accession>A0AAW0N0H9</accession>
<evidence type="ECO:0000256" key="2">
    <source>
        <dbReference type="ARBA" id="ARBA00012180"/>
    </source>
</evidence>